<dbReference type="InterPro" id="IPR057326">
    <property type="entry name" value="KR_dom"/>
</dbReference>
<name>A0ABT7C9L3_9MICO</name>
<keyword evidence="7" id="KW-1185">Reference proteome</keyword>
<dbReference type="SMART" id="SM00822">
    <property type="entry name" value="PKS_KR"/>
    <property type="match status" value="1"/>
</dbReference>
<accession>A0ABT7C9L3</accession>
<reference evidence="6" key="1">
    <citation type="submission" date="2018-03" db="EMBL/GenBank/DDBJ databases">
        <authorList>
            <person name="Nunes O.C."/>
            <person name="Lopes A.R."/>
            <person name="Froufe H."/>
            <person name="Munoz-Merida A."/>
            <person name="Barroso C."/>
            <person name="Egas C."/>
        </authorList>
    </citation>
    <scope>NUCLEOTIDE SEQUENCE</scope>
    <source>
        <strain evidence="6">ON4</strain>
    </source>
</reference>
<organism evidence="6 7">
    <name type="scientific">Gulosibacter molinativorax</name>
    <dbReference type="NCBI Taxonomy" id="256821"/>
    <lineage>
        <taxon>Bacteria</taxon>
        <taxon>Bacillati</taxon>
        <taxon>Actinomycetota</taxon>
        <taxon>Actinomycetes</taxon>
        <taxon>Micrococcales</taxon>
        <taxon>Microbacteriaceae</taxon>
        <taxon>Gulosibacter</taxon>
    </lineage>
</organism>
<dbReference type="PANTHER" id="PTHR43391">
    <property type="entry name" value="RETINOL DEHYDROGENASE-RELATED"/>
    <property type="match status" value="1"/>
</dbReference>
<dbReference type="Gene3D" id="3.40.50.720">
    <property type="entry name" value="NAD(P)-binding Rossmann-like Domain"/>
    <property type="match status" value="1"/>
</dbReference>
<protein>
    <submittedName>
        <fullName evidence="6">SDR family oxidoreductase</fullName>
    </submittedName>
</protein>
<feature type="domain" description="Ketoreductase" evidence="5">
    <location>
        <begin position="10"/>
        <end position="193"/>
    </location>
</feature>
<dbReference type="PRINTS" id="PR00080">
    <property type="entry name" value="SDRFAMILY"/>
</dbReference>
<evidence type="ECO:0000313" key="6">
    <source>
        <dbReference type="EMBL" id="MDJ1371904.1"/>
    </source>
</evidence>
<comment type="caution">
    <text evidence="6">The sequence shown here is derived from an EMBL/GenBank/DDBJ whole genome shotgun (WGS) entry which is preliminary data.</text>
</comment>
<dbReference type="InterPro" id="IPR020904">
    <property type="entry name" value="Sc_DH/Rdtase_CS"/>
</dbReference>
<dbReference type="InterPro" id="IPR002347">
    <property type="entry name" value="SDR_fam"/>
</dbReference>
<dbReference type="RefSeq" id="WP_035733024.1">
    <property type="nucleotide sequence ID" value="NZ_CP028426.1"/>
</dbReference>
<reference evidence="6" key="2">
    <citation type="journal article" date="2022" name="Sci. Rep.">
        <title>In silico prediction of the enzymes involved in the degradation of the herbicide molinate by Gulosibacter molinativorax ON4T.</title>
        <authorList>
            <person name="Lopes A.R."/>
            <person name="Bunin E."/>
            <person name="Viana A.T."/>
            <person name="Froufe H."/>
            <person name="Munoz-Merida A."/>
            <person name="Pinho D."/>
            <person name="Figueiredo J."/>
            <person name="Barroso C."/>
            <person name="Vaz-Moreira I."/>
            <person name="Bellanger X."/>
            <person name="Egas C."/>
            <person name="Nunes O.C."/>
        </authorList>
    </citation>
    <scope>NUCLEOTIDE SEQUENCE</scope>
    <source>
        <strain evidence="6">ON4</strain>
    </source>
</reference>
<dbReference type="PROSITE" id="PS00061">
    <property type="entry name" value="ADH_SHORT"/>
    <property type="match status" value="1"/>
</dbReference>
<gene>
    <name evidence="6" type="ORF">C7K25_11090</name>
</gene>
<evidence type="ECO:0000256" key="2">
    <source>
        <dbReference type="ARBA" id="ARBA00022857"/>
    </source>
</evidence>
<keyword evidence="3" id="KW-0560">Oxidoreductase</keyword>
<dbReference type="Proteomes" id="UP001170379">
    <property type="component" value="Unassembled WGS sequence"/>
</dbReference>
<dbReference type="SUPFAM" id="SSF51735">
    <property type="entry name" value="NAD(P)-binding Rossmann-fold domains"/>
    <property type="match status" value="1"/>
</dbReference>
<evidence type="ECO:0000256" key="1">
    <source>
        <dbReference type="ARBA" id="ARBA00006484"/>
    </source>
</evidence>
<dbReference type="Pfam" id="PF00106">
    <property type="entry name" value="adh_short"/>
    <property type="match status" value="1"/>
</dbReference>
<sequence length="265" mass="27786">MSSIDTFEGRVAVVTGGASGIGRGIAEALIDTGATVVIADVNEDGAKATATEIGAIARSVDVTNIESVEALAQSVLDELGRVDIVVNNAGVGPLIEFEEVTLKDFRWVMDINFWGVVNGMKTFLPTLKANDNGGYIVNTASLAAVVPGPGTAAYGASKAAILSVSDTVAIELEADGTDNIGISVLMPAMVKSNITENARKRPGFDAKTDDTESFQVESRVLEAREVGDMVVDAIRSGNRYIFTHPETREAVAAHQADILAGFDQQ</sequence>
<dbReference type="PRINTS" id="PR00081">
    <property type="entry name" value="GDHRDH"/>
</dbReference>
<evidence type="ECO:0000313" key="7">
    <source>
        <dbReference type="Proteomes" id="UP001170379"/>
    </source>
</evidence>
<keyword evidence="2" id="KW-0521">NADP</keyword>
<evidence type="ECO:0000256" key="3">
    <source>
        <dbReference type="ARBA" id="ARBA00023002"/>
    </source>
</evidence>
<proteinExistence type="inferred from homology"/>
<evidence type="ECO:0000256" key="4">
    <source>
        <dbReference type="RuleBase" id="RU000363"/>
    </source>
</evidence>
<dbReference type="PANTHER" id="PTHR43391:SF14">
    <property type="entry name" value="DEHYDROGENASE_REDUCTASE SDR FAMILY PROTEIN 7-LIKE"/>
    <property type="match status" value="1"/>
</dbReference>
<evidence type="ECO:0000259" key="5">
    <source>
        <dbReference type="SMART" id="SM00822"/>
    </source>
</evidence>
<dbReference type="CDD" id="cd05233">
    <property type="entry name" value="SDR_c"/>
    <property type="match status" value="1"/>
</dbReference>
<dbReference type="InterPro" id="IPR036291">
    <property type="entry name" value="NAD(P)-bd_dom_sf"/>
</dbReference>
<dbReference type="EMBL" id="PXVD01000017">
    <property type="protein sequence ID" value="MDJ1371904.1"/>
    <property type="molecule type" value="Genomic_DNA"/>
</dbReference>
<comment type="similarity">
    <text evidence="1 4">Belongs to the short-chain dehydrogenases/reductases (SDR) family.</text>
</comment>